<accession>A0ABP9XSF1</accession>
<evidence type="ECO:0000256" key="6">
    <source>
        <dbReference type="ARBA" id="ARBA00022619"/>
    </source>
</evidence>
<comment type="function">
    <text evidence="1">Catalyzes an early step in riboflavin biosynthesis, the NADPH-dependent reduction of the ribose side chain of 2,5-diamino-6-ribosylamino-4(3H)-pyrimidinone 5'-phosphate, yielding 2,5-diamino-6-ribitylamino-4(3H)-pyrimidinone 5'-phosphate.</text>
</comment>
<dbReference type="EMBL" id="BAABUJ010000007">
    <property type="protein sequence ID" value="GAA5797017.1"/>
    <property type="molecule type" value="Genomic_DNA"/>
</dbReference>
<sequence>MEQAVYEQVETFLSPIYKSVPQNVSRPFITLTFAQSLDGMISKRGQQVLISGKESLAMTHRLRTLHQGIMVGIGTALVDDPQLNARYVSSTLTFEQPQPIIMDPFLKLPDTCKLITNYRSGKGKQVWLIASRKGCDINQEKKVLLEHLGVKILVVETNDDHLPLPQVFKLLKTHGIETLMIEGGSKIIQSCLSSGSFDQLIITIAPMFMGKDGVPALTNGQDIKKLNAVTYTTLGTDIVMSATQ</sequence>
<comment type="similarity">
    <text evidence="3">Belongs to the HTP reductase family.</text>
</comment>
<keyword evidence="8" id="KW-0560">Oxidoreductase</keyword>
<comment type="catalytic activity">
    <reaction evidence="11">
        <text>2,5-diamino-6-(1-D-ribitylamino)pyrimidin-4(3H)-one 5'-phosphate + NAD(+) = 2,5-diamino-6-(1-D-ribosylamino)pyrimidin-4(3H)-one 5'-phosphate + NADH + H(+)</text>
        <dbReference type="Rhea" id="RHEA:27274"/>
        <dbReference type="ChEBI" id="CHEBI:15378"/>
        <dbReference type="ChEBI" id="CHEBI:57540"/>
        <dbReference type="ChEBI" id="CHEBI:57945"/>
        <dbReference type="ChEBI" id="CHEBI:58890"/>
        <dbReference type="ChEBI" id="CHEBI:59545"/>
        <dbReference type="EC" id="1.1.1.302"/>
    </reaction>
</comment>
<dbReference type="InterPro" id="IPR024072">
    <property type="entry name" value="DHFR-like_dom_sf"/>
</dbReference>
<comment type="catalytic activity">
    <reaction evidence="12">
        <text>2,5-diamino-6-(1-D-ribitylamino)pyrimidin-4(3H)-one 5'-phosphate + NADP(+) = 2,5-diamino-6-(1-D-ribosylamino)pyrimidin-4(3H)-one 5'-phosphate + NADPH + H(+)</text>
        <dbReference type="Rhea" id="RHEA:27278"/>
        <dbReference type="ChEBI" id="CHEBI:15378"/>
        <dbReference type="ChEBI" id="CHEBI:57783"/>
        <dbReference type="ChEBI" id="CHEBI:58349"/>
        <dbReference type="ChEBI" id="CHEBI:58890"/>
        <dbReference type="ChEBI" id="CHEBI:59545"/>
        <dbReference type="EC" id="1.1.1.302"/>
    </reaction>
</comment>
<evidence type="ECO:0000313" key="14">
    <source>
        <dbReference type="EMBL" id="GAA5797017.1"/>
    </source>
</evidence>
<evidence type="ECO:0000256" key="5">
    <source>
        <dbReference type="ARBA" id="ARBA00015035"/>
    </source>
</evidence>
<keyword evidence="7" id="KW-0521">NADP</keyword>
<evidence type="ECO:0000256" key="9">
    <source>
        <dbReference type="ARBA" id="ARBA00030073"/>
    </source>
</evidence>
<dbReference type="InterPro" id="IPR050765">
    <property type="entry name" value="Riboflavin_Biosynth_HTPR"/>
</dbReference>
<dbReference type="InterPro" id="IPR002734">
    <property type="entry name" value="RibDG_C"/>
</dbReference>
<evidence type="ECO:0000256" key="1">
    <source>
        <dbReference type="ARBA" id="ARBA00003555"/>
    </source>
</evidence>
<comment type="pathway">
    <text evidence="2">Cofactor biosynthesis; riboflavin biosynthesis.</text>
</comment>
<evidence type="ECO:0000256" key="2">
    <source>
        <dbReference type="ARBA" id="ARBA00005104"/>
    </source>
</evidence>
<comment type="caution">
    <text evidence="14">The sequence shown here is derived from an EMBL/GenBank/DDBJ whole genome shotgun (WGS) entry which is preliminary data.</text>
</comment>
<evidence type="ECO:0000256" key="12">
    <source>
        <dbReference type="ARBA" id="ARBA00049020"/>
    </source>
</evidence>
<dbReference type="PANTHER" id="PTHR38011">
    <property type="entry name" value="DIHYDROFOLATE REDUCTASE FAMILY PROTEIN (AFU_ORTHOLOGUE AFUA_8G06820)"/>
    <property type="match status" value="1"/>
</dbReference>
<evidence type="ECO:0000256" key="4">
    <source>
        <dbReference type="ARBA" id="ARBA00012851"/>
    </source>
</evidence>
<evidence type="ECO:0000256" key="8">
    <source>
        <dbReference type="ARBA" id="ARBA00023002"/>
    </source>
</evidence>
<reference evidence="14 15" key="1">
    <citation type="submission" date="2024-04" db="EMBL/GenBank/DDBJ databases">
        <title>genome sequences of Mucor flavus KT1a and Helicostylum pulchrum KT1b strains isolation_sourced from the surface of a dry-aged beef.</title>
        <authorList>
            <person name="Toyotome T."/>
            <person name="Hosono M."/>
            <person name="Torimaru M."/>
            <person name="Fukuda K."/>
            <person name="Mikami N."/>
        </authorList>
    </citation>
    <scope>NUCLEOTIDE SEQUENCE [LARGE SCALE GENOMIC DNA]</scope>
    <source>
        <strain evidence="14 15">KT1b</strain>
    </source>
</reference>
<dbReference type="Proteomes" id="UP001476247">
    <property type="component" value="Unassembled WGS sequence"/>
</dbReference>
<evidence type="ECO:0000256" key="10">
    <source>
        <dbReference type="ARBA" id="ARBA00031630"/>
    </source>
</evidence>
<evidence type="ECO:0000259" key="13">
    <source>
        <dbReference type="Pfam" id="PF01872"/>
    </source>
</evidence>
<dbReference type="SUPFAM" id="SSF53597">
    <property type="entry name" value="Dihydrofolate reductase-like"/>
    <property type="match status" value="1"/>
</dbReference>
<feature type="domain" description="Bacterial bifunctional deaminase-reductase C-terminal" evidence="13">
    <location>
        <begin position="27"/>
        <end position="239"/>
    </location>
</feature>
<organism evidence="14 15">
    <name type="scientific">Helicostylum pulchrum</name>
    <dbReference type="NCBI Taxonomy" id="562976"/>
    <lineage>
        <taxon>Eukaryota</taxon>
        <taxon>Fungi</taxon>
        <taxon>Fungi incertae sedis</taxon>
        <taxon>Mucoromycota</taxon>
        <taxon>Mucoromycotina</taxon>
        <taxon>Mucoromycetes</taxon>
        <taxon>Mucorales</taxon>
        <taxon>Mucorineae</taxon>
        <taxon>Mucoraceae</taxon>
        <taxon>Helicostylum</taxon>
    </lineage>
</organism>
<dbReference type="PANTHER" id="PTHR38011:SF7">
    <property type="entry name" value="2,5-DIAMINO-6-RIBOSYLAMINO-4(3H)-PYRIMIDINONE 5'-PHOSPHATE REDUCTASE"/>
    <property type="match status" value="1"/>
</dbReference>
<protein>
    <recommendedName>
        <fullName evidence="5">2,5-diamino-6-ribosylamino-4(3H)-pyrimidinone 5'-phosphate reductase</fullName>
        <ecNumber evidence="4">1.1.1.302</ecNumber>
    </recommendedName>
    <alternativeName>
        <fullName evidence="10">2,5-diamino-6-(5-phospho-D-ribosylamino)pyrimidin-4(3H)-one reductase</fullName>
    </alternativeName>
    <alternativeName>
        <fullName evidence="9">2,5-diamino-6-ribitylamino-4(3H)-pyrimidinone 5'-phosphate synthase</fullName>
    </alternativeName>
</protein>
<evidence type="ECO:0000256" key="3">
    <source>
        <dbReference type="ARBA" id="ARBA00009723"/>
    </source>
</evidence>
<dbReference type="Pfam" id="PF01872">
    <property type="entry name" value="RibD_C"/>
    <property type="match status" value="1"/>
</dbReference>
<evidence type="ECO:0000313" key="15">
    <source>
        <dbReference type="Proteomes" id="UP001476247"/>
    </source>
</evidence>
<gene>
    <name evidence="14" type="ORF">HPULCUR_002395</name>
</gene>
<keyword evidence="6" id="KW-0686">Riboflavin biosynthesis</keyword>
<dbReference type="Gene3D" id="3.40.430.10">
    <property type="entry name" value="Dihydrofolate Reductase, subunit A"/>
    <property type="match status" value="1"/>
</dbReference>
<proteinExistence type="inferred from homology"/>
<name>A0ABP9XSF1_9FUNG</name>
<keyword evidence="15" id="KW-1185">Reference proteome</keyword>
<evidence type="ECO:0000256" key="7">
    <source>
        <dbReference type="ARBA" id="ARBA00022857"/>
    </source>
</evidence>
<evidence type="ECO:0000256" key="11">
    <source>
        <dbReference type="ARBA" id="ARBA00047550"/>
    </source>
</evidence>
<dbReference type="EC" id="1.1.1.302" evidence="4"/>